<dbReference type="GO" id="GO:0005886">
    <property type="term" value="C:plasma membrane"/>
    <property type="evidence" value="ECO:0007669"/>
    <property type="project" value="UniProtKB-SubCell"/>
</dbReference>
<evidence type="ECO:0000256" key="5">
    <source>
        <dbReference type="ARBA" id="ARBA00023136"/>
    </source>
</evidence>
<feature type="transmembrane region" description="Helical" evidence="6">
    <location>
        <begin position="331"/>
        <end position="352"/>
    </location>
</feature>
<evidence type="ECO:0000313" key="7">
    <source>
        <dbReference type="EMBL" id="AOV08787.1"/>
    </source>
</evidence>
<feature type="transmembrane region" description="Helical" evidence="6">
    <location>
        <begin position="79"/>
        <end position="104"/>
    </location>
</feature>
<feature type="transmembrane region" description="Helical" evidence="6">
    <location>
        <begin position="116"/>
        <end position="136"/>
    </location>
</feature>
<evidence type="ECO:0000256" key="4">
    <source>
        <dbReference type="ARBA" id="ARBA00022989"/>
    </source>
</evidence>
<dbReference type="KEGG" id="surl:BI350_15365"/>
<feature type="transmembrane region" description="Helical" evidence="6">
    <location>
        <begin position="364"/>
        <end position="386"/>
    </location>
</feature>
<feature type="transmembrane region" description="Helical" evidence="6">
    <location>
        <begin position="45"/>
        <end position="67"/>
    </location>
</feature>
<evidence type="ECO:0000256" key="6">
    <source>
        <dbReference type="SAM" id="Phobius"/>
    </source>
</evidence>
<keyword evidence="8" id="KW-1185">Reference proteome</keyword>
<dbReference type="Pfam" id="PF13440">
    <property type="entry name" value="Polysacc_synt_3"/>
    <property type="match status" value="1"/>
</dbReference>
<evidence type="ECO:0008006" key="9">
    <source>
        <dbReference type="Google" id="ProtNLM"/>
    </source>
</evidence>
<proteinExistence type="predicted"/>
<comment type="subcellular location">
    <subcellularLocation>
        <location evidence="1">Cell membrane</location>
        <topology evidence="1">Multi-pass membrane protein</topology>
    </subcellularLocation>
</comment>
<keyword evidence="3 6" id="KW-0812">Transmembrane</keyword>
<evidence type="ECO:0000256" key="3">
    <source>
        <dbReference type="ARBA" id="ARBA00022692"/>
    </source>
</evidence>
<dbReference type="Proteomes" id="UP000185746">
    <property type="component" value="Chromosome"/>
</dbReference>
<dbReference type="AlphaFoldDB" id="A0A1D8JJA3"/>
<keyword evidence="4 6" id="KW-1133">Transmembrane helix</keyword>
<reference evidence="7 8" key="1">
    <citation type="submission" date="2016-09" db="EMBL/GenBank/DDBJ databases">
        <title>Complete genome sequence of the Lysinibacillus sphaericus LMG 22257, a specie of Bacillus with ureolytic activity that can effectively biodeposit calcium carbonate.</title>
        <authorList>
            <person name="Yan W."/>
        </authorList>
    </citation>
    <scope>NUCLEOTIDE SEQUENCE [LARGE SCALE GENOMIC DNA]</scope>
    <source>
        <strain evidence="7 8">LMG 22257</strain>
    </source>
</reference>
<dbReference type="PANTHER" id="PTHR30250">
    <property type="entry name" value="PST FAMILY PREDICTED COLANIC ACID TRANSPORTER"/>
    <property type="match status" value="1"/>
</dbReference>
<sequence length="419" mass="46262">MIKKLFKSDFNRNVLTLLTGTTIAQAIPIAISPILTRLYSPEDFGVLALFVAITAILASVANGRYELAIVLPKTDKEALSIMALSLIISSTLSILLLISIFVFYNPIASLINNEELARWLYFIPLVVFLSGLYNSLNYYNTRKKAYANIAKTSVTRSVGLSVVQITLGFLKKGAGGLITGQIVSQALANGRLVTTVIKDKVELKKVNRSSVSSSAKRYNNFPKFSMPAVLMNTISNNIMNFFLPVMFSVATLGQYALVNRVLGAPSSIIGSSFGQVFMQQAARERIETGNAKKTFISTFKKLLIIAVIPFTILFFFGESIIVFIFGPDWVIAGQLISILAPYFLIRFISSPLSTTTSVFEKNQYALVIQSTYLILIVMLCLISTTLSLNLSLFLSIYSGTFSVFYIILIMIFYKVSKND</sequence>
<organism evidence="7 8">
    <name type="scientific">Sporosarcina ureilytica</name>
    <dbReference type="NCBI Taxonomy" id="298596"/>
    <lineage>
        <taxon>Bacteria</taxon>
        <taxon>Bacillati</taxon>
        <taxon>Bacillota</taxon>
        <taxon>Bacilli</taxon>
        <taxon>Bacillales</taxon>
        <taxon>Caryophanaceae</taxon>
        <taxon>Sporosarcina</taxon>
    </lineage>
</organism>
<evidence type="ECO:0000313" key="8">
    <source>
        <dbReference type="Proteomes" id="UP000185746"/>
    </source>
</evidence>
<evidence type="ECO:0000256" key="1">
    <source>
        <dbReference type="ARBA" id="ARBA00004651"/>
    </source>
</evidence>
<dbReference type="RefSeq" id="WP_075528950.1">
    <property type="nucleotide sequence ID" value="NZ_CP017560.1"/>
</dbReference>
<feature type="transmembrane region" description="Helical" evidence="6">
    <location>
        <begin position="392"/>
        <end position="413"/>
    </location>
</feature>
<feature type="transmembrane region" description="Helical" evidence="6">
    <location>
        <begin position="302"/>
        <end position="325"/>
    </location>
</feature>
<accession>A0A1D8JJA3</accession>
<evidence type="ECO:0000256" key="2">
    <source>
        <dbReference type="ARBA" id="ARBA00022475"/>
    </source>
</evidence>
<gene>
    <name evidence="7" type="ORF">BI350_15365</name>
</gene>
<dbReference type="PANTHER" id="PTHR30250:SF28">
    <property type="entry name" value="POLYSACCHARIDE BIOSYNTHESIS PROTEIN"/>
    <property type="match status" value="1"/>
</dbReference>
<protein>
    <recommendedName>
        <fullName evidence="9">Polysaccharide biosynthesis protein</fullName>
    </recommendedName>
</protein>
<name>A0A1D8JJA3_9BACL</name>
<dbReference type="EMBL" id="CP017560">
    <property type="protein sequence ID" value="AOV08787.1"/>
    <property type="molecule type" value="Genomic_DNA"/>
</dbReference>
<keyword evidence="5 6" id="KW-0472">Membrane</keyword>
<dbReference type="InterPro" id="IPR050833">
    <property type="entry name" value="Poly_Biosynth_Transport"/>
</dbReference>
<keyword evidence="2" id="KW-1003">Cell membrane</keyword>